<evidence type="ECO:0000256" key="2">
    <source>
        <dbReference type="SAM" id="Phobius"/>
    </source>
</evidence>
<feature type="transmembrane region" description="Helical" evidence="2">
    <location>
        <begin position="183"/>
        <end position="201"/>
    </location>
</feature>
<proteinExistence type="predicted"/>
<dbReference type="STRING" id="644284.Arch_0374"/>
<dbReference type="EMBL" id="CP002045">
    <property type="protein sequence ID" value="ADH92129.1"/>
    <property type="molecule type" value="Genomic_DNA"/>
</dbReference>
<gene>
    <name evidence="3" type="ordered locus">Arch_0374</name>
</gene>
<organism evidence="3 4">
    <name type="scientific">Arcanobacterium haemolyticum (strain ATCC 9345 / DSM 20595 / CCM 5947 / CCUG 17215 / LMG 16163 / NBRC 15585 / NCTC 8452 / 11018)</name>
    <dbReference type="NCBI Taxonomy" id="644284"/>
    <lineage>
        <taxon>Bacteria</taxon>
        <taxon>Bacillati</taxon>
        <taxon>Actinomycetota</taxon>
        <taxon>Actinomycetes</taxon>
        <taxon>Actinomycetales</taxon>
        <taxon>Actinomycetaceae</taxon>
        <taxon>Arcanobacterium</taxon>
    </lineage>
</organism>
<evidence type="ECO:0000313" key="4">
    <source>
        <dbReference type="Proteomes" id="UP000000376"/>
    </source>
</evidence>
<accession>D7BMI0</accession>
<dbReference type="KEGG" id="ahe:Arch_0374"/>
<keyword evidence="2" id="KW-0472">Membrane</keyword>
<reference evidence="3 4" key="1">
    <citation type="journal article" date="2010" name="Stand. Genomic Sci.">
        <title>Complete genome sequence of Arcanobacterium haemolyticum type strain (11018).</title>
        <authorList>
            <person name="Yasawong M."/>
            <person name="Teshima H."/>
            <person name="Lapidus A."/>
            <person name="Nolan M."/>
            <person name="Lucas S."/>
            <person name="Glavina Del Rio T."/>
            <person name="Tice H."/>
            <person name="Cheng J."/>
            <person name="Bruce D."/>
            <person name="Detter C."/>
            <person name="Tapia R."/>
            <person name="Han C."/>
            <person name="Goodwin L."/>
            <person name="Pitluck S."/>
            <person name="Liolios K."/>
            <person name="Ivanova N."/>
            <person name="Mavromatis K."/>
            <person name="Mikhailova N."/>
            <person name="Pati A."/>
            <person name="Chen A."/>
            <person name="Palaniappan K."/>
            <person name="Land M."/>
            <person name="Hauser L."/>
            <person name="Chang Y."/>
            <person name="Jeffries C."/>
            <person name="Rohde M."/>
            <person name="Sikorski J."/>
            <person name="Pukall R."/>
            <person name="Goker M."/>
            <person name="Woyke T."/>
            <person name="Bristow J."/>
            <person name="Eisen J."/>
            <person name="Markowitz V."/>
            <person name="Hugenholtz P."/>
            <person name="Kyrpides N."/>
            <person name="Klenk H."/>
        </authorList>
    </citation>
    <scope>NUCLEOTIDE SEQUENCE [LARGE SCALE GENOMIC DNA]</scope>
    <source>
        <strain evidence="4">ATCC 9345 / DSM 20595 / CCUG 17215 / LMG 16163 / NBRC 15585 / NCTC 8452 / 11018</strain>
    </source>
</reference>
<dbReference type="HOGENOM" id="CLU_828862_0_0_11"/>
<evidence type="ECO:0000313" key="3">
    <source>
        <dbReference type="EMBL" id="ADH92129.1"/>
    </source>
</evidence>
<keyword evidence="2" id="KW-0812">Transmembrane</keyword>
<evidence type="ECO:0000256" key="1">
    <source>
        <dbReference type="SAM" id="MobiDB-lite"/>
    </source>
</evidence>
<dbReference type="AlphaFoldDB" id="D7BMI0"/>
<dbReference type="OrthoDB" id="3267463at2"/>
<dbReference type="RefSeq" id="WP_013169627.1">
    <property type="nucleotide sequence ID" value="NC_014218.1"/>
</dbReference>
<keyword evidence="4" id="KW-1185">Reference proteome</keyword>
<feature type="region of interest" description="Disordered" evidence="1">
    <location>
        <begin position="292"/>
        <end position="334"/>
    </location>
</feature>
<dbReference type="Proteomes" id="UP000000376">
    <property type="component" value="Chromosome"/>
</dbReference>
<protein>
    <submittedName>
        <fullName evidence="3">Uncharacterized protein</fullName>
    </submittedName>
</protein>
<sequence length="357" mass="38557">MKRILGIVALFMGVVMLAGTFVVSFSQQKVSTVKLSSASKSAVFTTTAPGVLTLVNDVVAVTLESKGHDVQWALGTPTDVKAFVGGAGSVDVAGLESWKALKVAENKGSAEANTAVKEAVGAKSFTLLGSDMWAKEGHAKNSANVELKASDLENKVLIATTDQGVAPKITLEWQRIHEVANLLVFYVMSVLLGLIGAFLLLNWHQEEAARTCVQRKASVKLRSRGQSDEATSVLPSYDGDLADPDLERDIQRVHTDAAFGAAILPGTIRSSVFRNRELAEEDRIIIPIADTDSVETPDRADDTAQEAVSEPVLKADVGSGDDEEEKMDERSEKDDWRSLWNFSWGTPWKKEEGNTNA</sequence>
<name>D7BMI0_ARCHD</name>
<keyword evidence="2" id="KW-1133">Transmembrane helix</keyword>